<proteinExistence type="inferred from homology"/>
<dbReference type="GO" id="GO:0004807">
    <property type="term" value="F:triose-phosphate isomerase activity"/>
    <property type="evidence" value="ECO:0007669"/>
    <property type="project" value="UniProtKB-EC"/>
</dbReference>
<comment type="pathway">
    <text evidence="4">Carbohydrate biosynthesis; gluconeogenesis.</text>
</comment>
<dbReference type="GO" id="GO:0005829">
    <property type="term" value="C:cytosol"/>
    <property type="evidence" value="ECO:0007669"/>
    <property type="project" value="TreeGrafter"/>
</dbReference>
<evidence type="ECO:0000256" key="1">
    <source>
        <dbReference type="ARBA" id="ARBA00007422"/>
    </source>
</evidence>
<dbReference type="GO" id="GO:0046166">
    <property type="term" value="P:glyceraldehyde-3-phosphate biosynthetic process"/>
    <property type="evidence" value="ECO:0007669"/>
    <property type="project" value="TreeGrafter"/>
</dbReference>
<evidence type="ECO:0000256" key="4">
    <source>
        <dbReference type="RuleBase" id="RU363013"/>
    </source>
</evidence>
<protein>
    <recommendedName>
        <fullName evidence="4">Triosephosphate isomerase</fullName>
        <ecNumber evidence="4">5.3.1.1</ecNumber>
    </recommendedName>
</protein>
<keyword evidence="3 4" id="KW-0413">Isomerase</keyword>
<comment type="similarity">
    <text evidence="1 4">Belongs to the triosephosphate isomerase family.</text>
</comment>
<dbReference type="EC" id="5.3.1.1" evidence="4"/>
<comment type="subunit">
    <text evidence="2">Homodimer.</text>
</comment>
<dbReference type="InterPro" id="IPR013785">
    <property type="entry name" value="Aldolase_TIM"/>
</dbReference>
<dbReference type="PROSITE" id="PS51440">
    <property type="entry name" value="TIM_2"/>
    <property type="match status" value="1"/>
</dbReference>
<dbReference type="NCBIfam" id="TIGR00419">
    <property type="entry name" value="tim"/>
    <property type="match status" value="1"/>
</dbReference>
<dbReference type="PANTHER" id="PTHR21139">
    <property type="entry name" value="TRIOSEPHOSPHATE ISOMERASE"/>
    <property type="match status" value="1"/>
</dbReference>
<dbReference type="EMBL" id="JARGDH010000060">
    <property type="protein sequence ID" value="KAL0263945.1"/>
    <property type="molecule type" value="Genomic_DNA"/>
</dbReference>
<comment type="pathway">
    <text evidence="4">Carbohydrate degradation; glycolysis; D-glyceraldehyde 3-phosphate from glycerone phosphate: step 1/1.</text>
</comment>
<accession>A0AAW2H6G7</accession>
<dbReference type="CDD" id="cd00311">
    <property type="entry name" value="TIM"/>
    <property type="match status" value="1"/>
</dbReference>
<dbReference type="InterPro" id="IPR020861">
    <property type="entry name" value="Triosephosphate_isomerase_AS"/>
</dbReference>
<name>A0AAW2H6G7_9NEOP</name>
<dbReference type="GO" id="GO:0019563">
    <property type="term" value="P:glycerol catabolic process"/>
    <property type="evidence" value="ECO:0007669"/>
    <property type="project" value="TreeGrafter"/>
</dbReference>
<reference evidence="5" key="1">
    <citation type="journal article" date="2024" name="Gigascience">
        <title>Chromosome-level genome of the poultry shaft louse Menopon gallinae provides insight into the host-switching and adaptive evolution of parasitic lice.</title>
        <authorList>
            <person name="Xu Y."/>
            <person name="Ma L."/>
            <person name="Liu S."/>
            <person name="Liang Y."/>
            <person name="Liu Q."/>
            <person name="He Z."/>
            <person name="Tian L."/>
            <person name="Duan Y."/>
            <person name="Cai W."/>
            <person name="Li H."/>
            <person name="Song F."/>
        </authorList>
    </citation>
    <scope>NUCLEOTIDE SEQUENCE</scope>
    <source>
        <strain evidence="5">Cailab_2023a</strain>
    </source>
</reference>
<dbReference type="AlphaFoldDB" id="A0AAW2H6G7"/>
<evidence type="ECO:0000313" key="5">
    <source>
        <dbReference type="EMBL" id="KAL0263945.1"/>
    </source>
</evidence>
<dbReference type="SUPFAM" id="SSF51351">
    <property type="entry name" value="Triosephosphate isomerase (TIM)"/>
    <property type="match status" value="1"/>
</dbReference>
<dbReference type="PANTHER" id="PTHR21139:SF42">
    <property type="entry name" value="TRIOSEPHOSPHATE ISOMERASE"/>
    <property type="match status" value="1"/>
</dbReference>
<comment type="caution">
    <text evidence="5">The sequence shown here is derived from an EMBL/GenBank/DDBJ whole genome shotgun (WGS) entry which is preliminary data.</text>
</comment>
<comment type="catalytic activity">
    <reaction evidence="4">
        <text>D-glyceraldehyde 3-phosphate = dihydroxyacetone phosphate</text>
        <dbReference type="Rhea" id="RHEA:18585"/>
        <dbReference type="ChEBI" id="CHEBI:57642"/>
        <dbReference type="ChEBI" id="CHEBI:59776"/>
        <dbReference type="EC" id="5.3.1.1"/>
    </reaction>
</comment>
<dbReference type="InterPro" id="IPR035990">
    <property type="entry name" value="TIM_sf"/>
</dbReference>
<keyword evidence="4" id="KW-0312">Gluconeogenesis</keyword>
<organism evidence="5">
    <name type="scientific">Menopon gallinae</name>
    <name type="common">poultry shaft louse</name>
    <dbReference type="NCBI Taxonomy" id="328185"/>
    <lineage>
        <taxon>Eukaryota</taxon>
        <taxon>Metazoa</taxon>
        <taxon>Ecdysozoa</taxon>
        <taxon>Arthropoda</taxon>
        <taxon>Hexapoda</taxon>
        <taxon>Insecta</taxon>
        <taxon>Pterygota</taxon>
        <taxon>Neoptera</taxon>
        <taxon>Paraneoptera</taxon>
        <taxon>Psocodea</taxon>
        <taxon>Troctomorpha</taxon>
        <taxon>Phthiraptera</taxon>
        <taxon>Amblycera</taxon>
        <taxon>Menoponidae</taxon>
        <taxon>Menopon</taxon>
    </lineage>
</organism>
<sequence length="228" mass="24489">MNCDGRAVLDFDTSRAKRYSNVEVGIALPYVYIRMGQKTFGEHIALCAQDCSQFAGGAHTGDVSAHMLQDSGVSYVILGHSERRHGLGESGAVLEEKLRCCLEAGLGVILCVGETLEQRECGKTAATVEGQLKTLRRCQRPEKISIAYEPVWAIGSGKHLEEKGIEAVIECIKKAMAGLGISSRVLYGGSVNRENCAELAGIRGLDGFLVGNASLTTELFDIADSLEH</sequence>
<dbReference type="InterPro" id="IPR000652">
    <property type="entry name" value="Triosephosphate_isomerase"/>
</dbReference>
<keyword evidence="4" id="KW-0324">Glycolysis</keyword>
<dbReference type="PROSITE" id="PS00171">
    <property type="entry name" value="TIM_1"/>
    <property type="match status" value="1"/>
</dbReference>
<dbReference type="GO" id="GO:0006094">
    <property type="term" value="P:gluconeogenesis"/>
    <property type="evidence" value="ECO:0007669"/>
    <property type="project" value="UniProtKB-KW"/>
</dbReference>
<evidence type="ECO:0000256" key="3">
    <source>
        <dbReference type="ARBA" id="ARBA00023235"/>
    </source>
</evidence>
<evidence type="ECO:0000256" key="2">
    <source>
        <dbReference type="ARBA" id="ARBA00011738"/>
    </source>
</evidence>
<dbReference type="GO" id="GO:0006096">
    <property type="term" value="P:glycolytic process"/>
    <property type="evidence" value="ECO:0007669"/>
    <property type="project" value="UniProtKB-KW"/>
</dbReference>
<dbReference type="Gene3D" id="3.20.20.70">
    <property type="entry name" value="Aldolase class I"/>
    <property type="match status" value="1"/>
</dbReference>
<gene>
    <name evidence="5" type="ORF">PYX00_010808</name>
</gene>
<dbReference type="Pfam" id="PF00121">
    <property type="entry name" value="TIM"/>
    <property type="match status" value="1"/>
</dbReference>